<dbReference type="PANTHER" id="PTHR30290:SF79">
    <property type="entry name" value="DIPEPTIDE-BINDING PROTEIN DPPE"/>
    <property type="match status" value="1"/>
</dbReference>
<evidence type="ECO:0000256" key="1">
    <source>
        <dbReference type="ARBA" id="ARBA00004193"/>
    </source>
</evidence>
<evidence type="ECO:0000256" key="2">
    <source>
        <dbReference type="ARBA" id="ARBA00005695"/>
    </source>
</evidence>
<keyword evidence="12" id="KW-1185">Reference proteome</keyword>
<dbReference type="Proteomes" id="UP000030437">
    <property type="component" value="Unassembled WGS sequence"/>
</dbReference>
<evidence type="ECO:0000256" key="8">
    <source>
        <dbReference type="SAM" id="MobiDB-lite"/>
    </source>
</evidence>
<evidence type="ECO:0000313" key="12">
    <source>
        <dbReference type="Proteomes" id="UP000030437"/>
    </source>
</evidence>
<reference evidence="11 12" key="1">
    <citation type="submission" date="2014-02" db="EMBL/GenBank/DDBJ databases">
        <title>Draft genome sequence of Lysinibacillus odysseyi NBRC 100172.</title>
        <authorList>
            <person name="Zhang F."/>
            <person name="Wang G."/>
            <person name="Zhang L."/>
        </authorList>
    </citation>
    <scope>NUCLEOTIDE SEQUENCE [LARGE SCALE GENOMIC DNA]</scope>
    <source>
        <strain evidence="11 12">NBRC 100172</strain>
    </source>
</reference>
<evidence type="ECO:0000313" key="11">
    <source>
        <dbReference type="EMBL" id="KGR86968.1"/>
    </source>
</evidence>
<protein>
    <submittedName>
        <fullName evidence="11">ABC transporter substrate-binding protein</fullName>
    </submittedName>
</protein>
<keyword evidence="5" id="KW-0571">Peptide transport</keyword>
<keyword evidence="3" id="KW-0813">Transport</keyword>
<dbReference type="PANTHER" id="PTHR30290">
    <property type="entry name" value="PERIPLASMIC BINDING COMPONENT OF ABC TRANSPORTER"/>
    <property type="match status" value="1"/>
</dbReference>
<dbReference type="AlphaFoldDB" id="A0A0A3IVP2"/>
<dbReference type="OrthoDB" id="9801912at2"/>
<comment type="caution">
    <text evidence="11">The sequence shown here is derived from an EMBL/GenBank/DDBJ whole genome shotgun (WGS) entry which is preliminary data.</text>
</comment>
<dbReference type="PIRSF" id="PIRSF002741">
    <property type="entry name" value="MppA"/>
    <property type="match status" value="1"/>
</dbReference>
<comment type="similarity">
    <text evidence="2">Belongs to the bacterial solute-binding protein 5 family.</text>
</comment>
<evidence type="ECO:0000256" key="7">
    <source>
        <dbReference type="ARBA" id="ARBA00023288"/>
    </source>
</evidence>
<accession>A0A0A3IVP2</accession>
<proteinExistence type="inferred from homology"/>
<dbReference type="CDD" id="cd08504">
    <property type="entry name" value="PBP2_OppA"/>
    <property type="match status" value="1"/>
</dbReference>
<evidence type="ECO:0000256" key="3">
    <source>
        <dbReference type="ARBA" id="ARBA00022448"/>
    </source>
</evidence>
<evidence type="ECO:0000256" key="9">
    <source>
        <dbReference type="SAM" id="SignalP"/>
    </source>
</evidence>
<dbReference type="EMBL" id="JPVP01000049">
    <property type="protein sequence ID" value="KGR86968.1"/>
    <property type="molecule type" value="Genomic_DNA"/>
</dbReference>
<dbReference type="FunFam" id="3.10.105.10:FF:000001">
    <property type="entry name" value="Oligopeptide ABC transporter, oligopeptide-binding protein"/>
    <property type="match status" value="1"/>
</dbReference>
<sequence length="549" mass="61040">MKLNKFLMLFMVLALAAVLAACNSDDNADKDSDSSTDAGETSEGGTKELNLLVASEPPSLHPGLATDTTSSAILQSTFEGLMRMENGKPVEAIAESYEISDDFLTYTFHLRDAKWSNGDPVTSEDFKYSWLWVLNPENASEYSSILYPIKGAQAYNSGKGTAEEVAINTPDDKTLEVTLEMPTAYFLELTAFKTMYPFHKATQEANKNWYSEAESIVSNGPFKLTEWVHSGSMVLEKSDTYWDADSVKLDKVNIAMAEAESTQLTMFDNDEVDYLGTSYGSIALDSIERLKSEGLLNIVDYSGVYVYKFNTTDEIMSNANIRKALTYGIDRASLIKNITKGEQIPALGLVPDGVEGFGDDEGYYKDADFEKAKEFLAAGLKELGLSKPSDLTVSLSYNTSESHAAIAQFIQQGWTSELGINVKLDNSEWQVYLDKLSNLDYQIGRLGWIADYNDAYTFLEQYDSAENGNNDTGWENPKYTDLLTQSIAATDPAARLDLMLQAEEIFMDEMPVAPIYFYTNLYIQKDYVTGMEPDALGNINLKYVDVNKE</sequence>
<organism evidence="11 12">
    <name type="scientific">Lysinibacillus odysseyi 34hs-1 = NBRC 100172</name>
    <dbReference type="NCBI Taxonomy" id="1220589"/>
    <lineage>
        <taxon>Bacteria</taxon>
        <taxon>Bacillati</taxon>
        <taxon>Bacillota</taxon>
        <taxon>Bacilli</taxon>
        <taxon>Bacillales</taxon>
        <taxon>Bacillaceae</taxon>
        <taxon>Lysinibacillus</taxon>
    </lineage>
</organism>
<keyword evidence="4 9" id="KW-0732">Signal</keyword>
<dbReference type="Gene3D" id="3.90.76.10">
    <property type="entry name" value="Dipeptide-binding Protein, Domain 1"/>
    <property type="match status" value="1"/>
</dbReference>
<name>A0A0A3IVP2_9BACI</name>
<feature type="chain" id="PRO_5038836036" evidence="9">
    <location>
        <begin position="21"/>
        <end position="549"/>
    </location>
</feature>
<gene>
    <name evidence="11" type="ORF">CD32_04310</name>
</gene>
<keyword evidence="7" id="KW-0449">Lipoprotein</keyword>
<feature type="region of interest" description="Disordered" evidence="8">
    <location>
        <begin position="26"/>
        <end position="45"/>
    </location>
</feature>
<evidence type="ECO:0000259" key="10">
    <source>
        <dbReference type="Pfam" id="PF00496"/>
    </source>
</evidence>
<dbReference type="Gene3D" id="3.40.190.10">
    <property type="entry name" value="Periplasmic binding protein-like II"/>
    <property type="match status" value="1"/>
</dbReference>
<dbReference type="Pfam" id="PF00496">
    <property type="entry name" value="SBP_bac_5"/>
    <property type="match status" value="1"/>
</dbReference>
<dbReference type="GO" id="GO:1904680">
    <property type="term" value="F:peptide transmembrane transporter activity"/>
    <property type="evidence" value="ECO:0007669"/>
    <property type="project" value="TreeGrafter"/>
</dbReference>
<keyword evidence="5" id="KW-0653">Protein transport</keyword>
<dbReference type="RefSeq" id="WP_036151654.1">
    <property type="nucleotide sequence ID" value="NZ_AVCX01000013.1"/>
</dbReference>
<dbReference type="SUPFAM" id="SSF53850">
    <property type="entry name" value="Periplasmic binding protein-like II"/>
    <property type="match status" value="1"/>
</dbReference>
<dbReference type="FunFam" id="3.90.76.10:FF:000001">
    <property type="entry name" value="Oligopeptide ABC transporter substrate-binding protein"/>
    <property type="match status" value="1"/>
</dbReference>
<evidence type="ECO:0000256" key="4">
    <source>
        <dbReference type="ARBA" id="ARBA00022729"/>
    </source>
</evidence>
<dbReference type="Gene3D" id="3.10.105.10">
    <property type="entry name" value="Dipeptide-binding Protein, Domain 3"/>
    <property type="match status" value="1"/>
</dbReference>
<evidence type="ECO:0000256" key="6">
    <source>
        <dbReference type="ARBA" id="ARBA00023139"/>
    </source>
</evidence>
<dbReference type="InterPro" id="IPR000914">
    <property type="entry name" value="SBP_5_dom"/>
</dbReference>
<dbReference type="PROSITE" id="PS51257">
    <property type="entry name" value="PROKAR_LIPOPROTEIN"/>
    <property type="match status" value="1"/>
</dbReference>
<comment type="subcellular location">
    <subcellularLocation>
        <location evidence="1">Cell membrane</location>
        <topology evidence="1">Lipid-anchor</topology>
    </subcellularLocation>
</comment>
<dbReference type="InterPro" id="IPR039424">
    <property type="entry name" value="SBP_5"/>
</dbReference>
<dbReference type="GO" id="GO:0043190">
    <property type="term" value="C:ATP-binding cassette (ABC) transporter complex"/>
    <property type="evidence" value="ECO:0007669"/>
    <property type="project" value="InterPro"/>
</dbReference>
<dbReference type="eggNOG" id="COG4166">
    <property type="taxonomic scope" value="Bacteria"/>
</dbReference>
<feature type="signal peptide" evidence="9">
    <location>
        <begin position="1"/>
        <end position="20"/>
    </location>
</feature>
<dbReference type="InterPro" id="IPR030678">
    <property type="entry name" value="Peptide/Ni-bd"/>
</dbReference>
<dbReference type="GO" id="GO:0015833">
    <property type="term" value="P:peptide transport"/>
    <property type="evidence" value="ECO:0007669"/>
    <property type="project" value="UniProtKB-KW"/>
</dbReference>
<feature type="domain" description="Solute-binding protein family 5" evidence="10">
    <location>
        <begin position="88"/>
        <end position="469"/>
    </location>
</feature>
<dbReference type="GO" id="GO:0030288">
    <property type="term" value="C:outer membrane-bounded periplasmic space"/>
    <property type="evidence" value="ECO:0007669"/>
    <property type="project" value="UniProtKB-ARBA"/>
</dbReference>
<keyword evidence="6" id="KW-0564">Palmitate</keyword>
<evidence type="ECO:0000256" key="5">
    <source>
        <dbReference type="ARBA" id="ARBA00022856"/>
    </source>
</evidence>
<dbReference type="STRING" id="1220589.CD32_04310"/>